<feature type="transmembrane region" description="Helical" evidence="1">
    <location>
        <begin position="102"/>
        <end position="123"/>
    </location>
</feature>
<evidence type="ECO:0000313" key="2">
    <source>
        <dbReference type="EMBL" id="KXN70143.1"/>
    </source>
</evidence>
<keyword evidence="1" id="KW-0472">Membrane</keyword>
<keyword evidence="1" id="KW-1133">Transmembrane helix</keyword>
<gene>
    <name evidence="2" type="ORF">CONCODRAFT_7386</name>
</gene>
<evidence type="ECO:0000313" key="3">
    <source>
        <dbReference type="Proteomes" id="UP000070444"/>
    </source>
</evidence>
<accession>A0A137P562</accession>
<reference evidence="2 3" key="1">
    <citation type="journal article" date="2015" name="Genome Biol. Evol.">
        <title>Phylogenomic analyses indicate that early fungi evolved digesting cell walls of algal ancestors of land plants.</title>
        <authorList>
            <person name="Chang Y."/>
            <person name="Wang S."/>
            <person name="Sekimoto S."/>
            <person name="Aerts A.L."/>
            <person name="Choi C."/>
            <person name="Clum A."/>
            <person name="LaButti K.M."/>
            <person name="Lindquist E.A."/>
            <person name="Yee Ngan C."/>
            <person name="Ohm R.A."/>
            <person name="Salamov A.A."/>
            <person name="Grigoriev I.V."/>
            <person name="Spatafora J.W."/>
            <person name="Berbee M.L."/>
        </authorList>
    </citation>
    <scope>NUCLEOTIDE SEQUENCE [LARGE SCALE GENOMIC DNA]</scope>
    <source>
        <strain evidence="2 3">NRRL 28638</strain>
    </source>
</reference>
<keyword evidence="3" id="KW-1185">Reference proteome</keyword>
<name>A0A137P562_CONC2</name>
<dbReference type="EMBL" id="KQ964512">
    <property type="protein sequence ID" value="KXN70143.1"/>
    <property type="molecule type" value="Genomic_DNA"/>
</dbReference>
<keyword evidence="1" id="KW-0812">Transmembrane</keyword>
<sequence>MVYLASTWKREMFQMVAFSLGYLCYDERNAQALFVTGKPENPSAAGYLIINSKTEDEDTTVCFVSTAPDSQPLLVHLFKTLVSNYLESYYFFIKIHYYFGGLLRLLIYFSTLTIFYFFVITLLTTGKENIAIITAQGITEPLTQASLSSFHLINLKSPKEIVESLESSYTKLW</sequence>
<dbReference type="SUPFAM" id="SSF64484">
    <property type="entry name" value="beta and beta-prime subunits of DNA dependent RNA-polymerase"/>
    <property type="match status" value="1"/>
</dbReference>
<dbReference type="Proteomes" id="UP000070444">
    <property type="component" value="Unassembled WGS sequence"/>
</dbReference>
<dbReference type="AlphaFoldDB" id="A0A137P562"/>
<evidence type="ECO:0000256" key="1">
    <source>
        <dbReference type="SAM" id="Phobius"/>
    </source>
</evidence>
<protein>
    <submittedName>
        <fullName evidence="2">Uncharacterized protein</fullName>
    </submittedName>
</protein>
<organism evidence="2 3">
    <name type="scientific">Conidiobolus coronatus (strain ATCC 28846 / CBS 209.66 / NRRL 28638)</name>
    <name type="common">Delacroixia coronata</name>
    <dbReference type="NCBI Taxonomy" id="796925"/>
    <lineage>
        <taxon>Eukaryota</taxon>
        <taxon>Fungi</taxon>
        <taxon>Fungi incertae sedis</taxon>
        <taxon>Zoopagomycota</taxon>
        <taxon>Entomophthoromycotina</taxon>
        <taxon>Entomophthoromycetes</taxon>
        <taxon>Entomophthorales</taxon>
        <taxon>Ancylistaceae</taxon>
        <taxon>Conidiobolus</taxon>
    </lineage>
</organism>
<proteinExistence type="predicted"/>